<dbReference type="SUPFAM" id="SSF47240">
    <property type="entry name" value="Ferritin-like"/>
    <property type="match status" value="1"/>
</dbReference>
<reference evidence="3 4" key="1">
    <citation type="submission" date="2019-06" db="EMBL/GenBank/DDBJ databases">
        <title>Thermococcus indicus sp. nov., a Fe(III)-reducing hyperthermophilic archaeon isolated from the Onnuri vent field of the Central Indian Ocean ridge.</title>
        <authorList>
            <person name="Lim J.K."/>
            <person name="Kim Y.J."/>
            <person name="Kwon K.K."/>
        </authorList>
    </citation>
    <scope>NUCLEOTIDE SEQUENCE [LARGE SCALE GENOMIC DNA]</scope>
    <source>
        <strain evidence="3 4">IOH1</strain>
    </source>
</reference>
<feature type="domain" description="DUF835" evidence="2">
    <location>
        <begin position="183"/>
        <end position="313"/>
    </location>
</feature>
<dbReference type="Gene3D" id="1.20.1260.10">
    <property type="match status" value="1"/>
</dbReference>
<evidence type="ECO:0000313" key="4">
    <source>
        <dbReference type="Proteomes" id="UP000306007"/>
    </source>
</evidence>
<dbReference type="EMBL" id="CP040846">
    <property type="protein sequence ID" value="QDA31725.1"/>
    <property type="molecule type" value="Genomic_DNA"/>
</dbReference>
<dbReference type="PANTHER" id="PTHR33531:SF10">
    <property type="entry name" value="BLR7895 PROTEIN"/>
    <property type="match status" value="1"/>
</dbReference>
<dbReference type="GO" id="GO:0016491">
    <property type="term" value="F:oxidoreductase activity"/>
    <property type="evidence" value="ECO:0007669"/>
    <property type="project" value="InterPro"/>
</dbReference>
<dbReference type="KEGG" id="tic:FH039_09120"/>
<dbReference type="AlphaFoldDB" id="A0A4Y5SLR3"/>
<gene>
    <name evidence="3" type="ORF">FH039_09120</name>
</gene>
<dbReference type="Pfam" id="PF02915">
    <property type="entry name" value="Rubrerythrin"/>
    <property type="match status" value="1"/>
</dbReference>
<dbReference type="OrthoDB" id="86289at2157"/>
<name>A0A4Y5SLR3_9EURY</name>
<evidence type="ECO:0000313" key="3">
    <source>
        <dbReference type="EMBL" id="QDA31725.1"/>
    </source>
</evidence>
<dbReference type="CDD" id="cd01045">
    <property type="entry name" value="Ferritin_like_AB"/>
    <property type="match status" value="1"/>
</dbReference>
<feature type="domain" description="Rubrerythrin diiron-binding" evidence="1">
    <location>
        <begin position="23"/>
        <end position="157"/>
    </location>
</feature>
<dbReference type="RefSeq" id="WP_139681059.1">
    <property type="nucleotide sequence ID" value="NZ_CP040846.1"/>
</dbReference>
<dbReference type="Proteomes" id="UP000306007">
    <property type="component" value="Chromosome"/>
</dbReference>
<dbReference type="InterPro" id="IPR012347">
    <property type="entry name" value="Ferritin-like"/>
</dbReference>
<proteinExistence type="predicted"/>
<dbReference type="InterPro" id="IPR003251">
    <property type="entry name" value="Rr_diiron-bd_dom"/>
</dbReference>
<accession>A0A4Y5SLR3</accession>
<organism evidence="3 4">
    <name type="scientific">Thermococcus indicus</name>
    <dbReference type="NCBI Taxonomy" id="2586643"/>
    <lineage>
        <taxon>Archaea</taxon>
        <taxon>Methanobacteriati</taxon>
        <taxon>Methanobacteriota</taxon>
        <taxon>Thermococci</taxon>
        <taxon>Thermococcales</taxon>
        <taxon>Thermococcaceae</taxon>
        <taxon>Thermococcus</taxon>
    </lineage>
</organism>
<dbReference type="InterPro" id="IPR009078">
    <property type="entry name" value="Ferritin-like_SF"/>
</dbReference>
<evidence type="ECO:0000259" key="2">
    <source>
        <dbReference type="Pfam" id="PF05763"/>
    </source>
</evidence>
<dbReference type="InterPro" id="IPR008553">
    <property type="entry name" value="DUF835"/>
</dbReference>
<dbReference type="GO" id="GO:0046872">
    <property type="term" value="F:metal ion binding"/>
    <property type="evidence" value="ECO:0007669"/>
    <property type="project" value="InterPro"/>
</dbReference>
<protein>
    <submittedName>
        <fullName evidence="3">DUF835 domain-containing protein</fullName>
    </submittedName>
</protein>
<keyword evidence="4" id="KW-1185">Reference proteome</keyword>
<evidence type="ECO:0000259" key="1">
    <source>
        <dbReference type="Pfam" id="PF02915"/>
    </source>
</evidence>
<sequence>MKPELKKYLETVVNALRDKNPREILSYAIFNELEEVEYYRKLAERARRESIRVLFIQMADESVEHYETLMSLFRKLYPGEEPVKVEAPPVEVAPFYPEFETVDDYLAALEYCMESELFAKETYEILAQKALNEDSRALFAQLALMEEGHYQRLKKAYELLAGFTSRNQVPEDLRPGGYLFSDEVKARYVFLDLLSKGKRAMVISREHPEKLKEWFKSGDMDIIWLSSAPVKNALTPNTFVSSKPALYEVLQEGNVLMLVEDCEYIALHVGFTELMKTLSTLRDVAMTAGSYLLIQANPDAFERKEWALLTSELMEVS</sequence>
<dbReference type="Pfam" id="PF05763">
    <property type="entry name" value="DUF835"/>
    <property type="match status" value="1"/>
</dbReference>
<dbReference type="PANTHER" id="PTHR33531">
    <property type="entry name" value="RUBRERYTHRIN SUBFAMILY"/>
    <property type="match status" value="1"/>
</dbReference>
<dbReference type="GeneID" id="40475342"/>